<dbReference type="CDD" id="cd22157">
    <property type="entry name" value="F-box_AtFBW1-like"/>
    <property type="match status" value="1"/>
</dbReference>
<dbReference type="NCBIfam" id="TIGR01640">
    <property type="entry name" value="F_box_assoc_1"/>
    <property type="match status" value="1"/>
</dbReference>
<evidence type="ECO:0000256" key="1">
    <source>
        <dbReference type="SAM" id="MobiDB-lite"/>
    </source>
</evidence>
<feature type="compositionally biased region" description="Basic and acidic residues" evidence="1">
    <location>
        <begin position="7"/>
        <end position="22"/>
    </location>
</feature>
<dbReference type="InterPro" id="IPR013187">
    <property type="entry name" value="F-box-assoc_dom_typ3"/>
</dbReference>
<dbReference type="PANTHER" id="PTHR31672">
    <property type="entry name" value="BNACNNG10540D PROTEIN"/>
    <property type="match status" value="1"/>
</dbReference>
<comment type="caution">
    <text evidence="3">The sequence shown here is derived from an EMBL/GenBank/DDBJ whole genome shotgun (WGS) entry which is preliminary data.</text>
</comment>
<dbReference type="Pfam" id="PF00646">
    <property type="entry name" value="F-box"/>
    <property type="match status" value="1"/>
</dbReference>
<protein>
    <submittedName>
        <fullName evidence="3">F-box/LRR-repeat protein</fullName>
    </submittedName>
</protein>
<evidence type="ECO:0000313" key="3">
    <source>
        <dbReference type="EMBL" id="RLN16541.1"/>
    </source>
</evidence>
<dbReference type="STRING" id="4540.A0A3L6S6H8"/>
<organism evidence="3 4">
    <name type="scientific">Panicum miliaceum</name>
    <name type="common">Proso millet</name>
    <name type="synonym">Broomcorn millet</name>
    <dbReference type="NCBI Taxonomy" id="4540"/>
    <lineage>
        <taxon>Eukaryota</taxon>
        <taxon>Viridiplantae</taxon>
        <taxon>Streptophyta</taxon>
        <taxon>Embryophyta</taxon>
        <taxon>Tracheophyta</taxon>
        <taxon>Spermatophyta</taxon>
        <taxon>Magnoliopsida</taxon>
        <taxon>Liliopsida</taxon>
        <taxon>Poales</taxon>
        <taxon>Poaceae</taxon>
        <taxon>PACMAD clade</taxon>
        <taxon>Panicoideae</taxon>
        <taxon>Panicodae</taxon>
        <taxon>Paniceae</taxon>
        <taxon>Panicinae</taxon>
        <taxon>Panicum</taxon>
        <taxon>Panicum sect. Panicum</taxon>
    </lineage>
</organism>
<dbReference type="PROSITE" id="PS50181">
    <property type="entry name" value="FBOX"/>
    <property type="match status" value="1"/>
</dbReference>
<dbReference type="SMART" id="SM00256">
    <property type="entry name" value="FBOX"/>
    <property type="match status" value="1"/>
</dbReference>
<dbReference type="Pfam" id="PF08268">
    <property type="entry name" value="FBA_3"/>
    <property type="match status" value="1"/>
</dbReference>
<dbReference type="AlphaFoldDB" id="A0A3L6S6H8"/>
<dbReference type="InterPro" id="IPR036047">
    <property type="entry name" value="F-box-like_dom_sf"/>
</dbReference>
<sequence>MQRRPHARGDEPASKRQHKVEATDIPDDVLEQVLLRLPVKSLMHFKSVCKSWRDTIASPHFERCQLQVSRARRPSMLVLPLWVMDPPFRMDRIMFFAYPGHGAAAELMHEKAWSTGIESFGRPLHCDGLIVVAAALSSQIFVCNPATKELVALPAGSPDYCYGCHQKIGFGVDPSNGKYKAVRCFERYSNEDMTSYSIGCETFTLGERAWKMVVDPPYLVKPMTPVCLPGAIYWSNGITPSTQTMLRFDLHKEFTVFPAPPCMELADLSSDLTDLDGKLCYALALNHTVQLWMAEDDGVRPPKWLLRCTIVLPCPTLEIAPFSAYEGSIYLWVDLTYIYRYNPDHGGLERVVDMDKEMSYFHLQGTMCPYRPAGSNSVYCVMQYSETLVSIRGH</sequence>
<dbReference type="EMBL" id="PQIB02000005">
    <property type="protein sequence ID" value="RLN16541.1"/>
    <property type="molecule type" value="Genomic_DNA"/>
</dbReference>
<dbReference type="Proteomes" id="UP000275267">
    <property type="component" value="Unassembled WGS sequence"/>
</dbReference>
<name>A0A3L6S6H8_PANMI</name>
<dbReference type="Gene3D" id="1.20.1280.50">
    <property type="match status" value="1"/>
</dbReference>
<accession>A0A3L6S6H8</accession>
<reference evidence="4" key="1">
    <citation type="journal article" date="2019" name="Nat. Commun.">
        <title>The genome of broomcorn millet.</title>
        <authorList>
            <person name="Zou C."/>
            <person name="Miki D."/>
            <person name="Li D."/>
            <person name="Tang Q."/>
            <person name="Xiao L."/>
            <person name="Rajput S."/>
            <person name="Deng P."/>
            <person name="Jia W."/>
            <person name="Huang R."/>
            <person name="Zhang M."/>
            <person name="Sun Y."/>
            <person name="Hu J."/>
            <person name="Fu X."/>
            <person name="Schnable P.S."/>
            <person name="Li F."/>
            <person name="Zhang H."/>
            <person name="Feng B."/>
            <person name="Zhu X."/>
            <person name="Liu R."/>
            <person name="Schnable J.C."/>
            <person name="Zhu J.-K."/>
            <person name="Zhang H."/>
        </authorList>
    </citation>
    <scope>NUCLEOTIDE SEQUENCE [LARGE SCALE GENOMIC DNA]</scope>
</reference>
<proteinExistence type="predicted"/>
<dbReference type="OrthoDB" id="661635at2759"/>
<dbReference type="InterPro" id="IPR001810">
    <property type="entry name" value="F-box_dom"/>
</dbReference>
<evidence type="ECO:0000313" key="4">
    <source>
        <dbReference type="Proteomes" id="UP000275267"/>
    </source>
</evidence>
<feature type="domain" description="F-box" evidence="2">
    <location>
        <begin position="19"/>
        <end position="64"/>
    </location>
</feature>
<dbReference type="InterPro" id="IPR017451">
    <property type="entry name" value="F-box-assoc_interact_dom"/>
</dbReference>
<dbReference type="SUPFAM" id="SSF81383">
    <property type="entry name" value="F-box domain"/>
    <property type="match status" value="1"/>
</dbReference>
<gene>
    <name evidence="3" type="ORF">C2845_PM02G15140</name>
</gene>
<keyword evidence="4" id="KW-1185">Reference proteome</keyword>
<dbReference type="InterPro" id="IPR050796">
    <property type="entry name" value="SCF_F-box_component"/>
</dbReference>
<dbReference type="PANTHER" id="PTHR31672:SF13">
    <property type="entry name" value="F-BOX PROTEIN CPR30-LIKE"/>
    <property type="match status" value="1"/>
</dbReference>
<evidence type="ECO:0000259" key="2">
    <source>
        <dbReference type="PROSITE" id="PS50181"/>
    </source>
</evidence>
<feature type="region of interest" description="Disordered" evidence="1">
    <location>
        <begin position="1"/>
        <end position="22"/>
    </location>
</feature>